<proteinExistence type="inferred from homology"/>
<dbReference type="SUPFAM" id="SSF52833">
    <property type="entry name" value="Thioredoxin-like"/>
    <property type="match status" value="1"/>
</dbReference>
<accession>A0A2M7TNL8</accession>
<dbReference type="NCBIfam" id="TIGR01068">
    <property type="entry name" value="thioredoxin"/>
    <property type="match status" value="1"/>
</dbReference>
<evidence type="ECO:0000256" key="3">
    <source>
        <dbReference type="ARBA" id="ARBA00022982"/>
    </source>
</evidence>
<keyword evidence="5 9" id="KW-0676">Redox-active center</keyword>
<sequence>MPTVNVTDSDFDMQVIKNNLPVLVDFWAAWCQPCKQTEPVLEEISEEYKDKIVIAKVNVDENSQIPAKYAVMSIPTVILFKGGQEVSRQTGFSGKENYEELIKKGTIVPSEVEGGDI</sequence>
<dbReference type="InterPro" id="IPR036249">
    <property type="entry name" value="Thioredoxin-like_sf"/>
</dbReference>
<dbReference type="PANTHER" id="PTHR45663:SF11">
    <property type="entry name" value="GEO12009P1"/>
    <property type="match status" value="1"/>
</dbReference>
<dbReference type="EMBL" id="PFNO01000045">
    <property type="protein sequence ID" value="PIZ49599.1"/>
    <property type="molecule type" value="Genomic_DNA"/>
</dbReference>
<feature type="site" description="Contributes to redox potential value" evidence="8">
    <location>
        <position position="33"/>
    </location>
</feature>
<organism evidence="11 12">
    <name type="scientific">Candidatus Woesebacteria bacterium CG_4_10_14_0_2_um_filter_39_14</name>
    <dbReference type="NCBI Taxonomy" id="1975054"/>
    <lineage>
        <taxon>Bacteria</taxon>
        <taxon>Candidatus Woeseibacteriota</taxon>
    </lineage>
</organism>
<feature type="active site" description="Nucleophile" evidence="8">
    <location>
        <position position="34"/>
    </location>
</feature>
<evidence type="ECO:0000256" key="9">
    <source>
        <dbReference type="PIRSR" id="PIRSR000077-4"/>
    </source>
</evidence>
<dbReference type="Gene3D" id="3.40.30.10">
    <property type="entry name" value="Glutaredoxin"/>
    <property type="match status" value="1"/>
</dbReference>
<evidence type="ECO:0000256" key="5">
    <source>
        <dbReference type="ARBA" id="ARBA00023284"/>
    </source>
</evidence>
<keyword evidence="4 9" id="KW-1015">Disulfide bond</keyword>
<dbReference type="PIRSF" id="PIRSF000077">
    <property type="entry name" value="Thioredoxin"/>
    <property type="match status" value="1"/>
</dbReference>
<evidence type="ECO:0000256" key="7">
    <source>
        <dbReference type="PIRNR" id="PIRNR000077"/>
    </source>
</evidence>
<dbReference type="AlphaFoldDB" id="A0A2M7TNL8"/>
<dbReference type="PROSITE" id="PS51352">
    <property type="entry name" value="THIOREDOXIN_2"/>
    <property type="match status" value="1"/>
</dbReference>
<dbReference type="PANTHER" id="PTHR45663">
    <property type="entry name" value="GEO12009P1"/>
    <property type="match status" value="1"/>
</dbReference>
<dbReference type="GO" id="GO:0005737">
    <property type="term" value="C:cytoplasm"/>
    <property type="evidence" value="ECO:0007669"/>
    <property type="project" value="TreeGrafter"/>
</dbReference>
<dbReference type="InterPro" id="IPR013766">
    <property type="entry name" value="Thioredoxin_domain"/>
</dbReference>
<feature type="disulfide bond" description="Redox-active" evidence="9">
    <location>
        <begin position="31"/>
        <end position="34"/>
    </location>
</feature>
<evidence type="ECO:0000256" key="2">
    <source>
        <dbReference type="ARBA" id="ARBA00022448"/>
    </source>
</evidence>
<comment type="similarity">
    <text evidence="1 7">Belongs to the thioredoxin family.</text>
</comment>
<dbReference type="Proteomes" id="UP000229753">
    <property type="component" value="Unassembled WGS sequence"/>
</dbReference>
<feature type="site" description="Deprotonates C-terminal active site Cys" evidence="8">
    <location>
        <position position="25"/>
    </location>
</feature>
<feature type="domain" description="Thioredoxin" evidence="10">
    <location>
        <begin position="1"/>
        <end position="113"/>
    </location>
</feature>
<keyword evidence="3" id="KW-0249">Electron transport</keyword>
<dbReference type="FunFam" id="3.40.30.10:FF:000001">
    <property type="entry name" value="Thioredoxin"/>
    <property type="match status" value="1"/>
</dbReference>
<reference evidence="12" key="1">
    <citation type="submission" date="2017-09" db="EMBL/GenBank/DDBJ databases">
        <title>Depth-based differentiation of microbial function through sediment-hosted aquifers and enrichment of novel symbionts in the deep terrestrial subsurface.</title>
        <authorList>
            <person name="Probst A.J."/>
            <person name="Ladd B."/>
            <person name="Jarett J.K."/>
            <person name="Geller-Mcgrath D.E."/>
            <person name="Sieber C.M.K."/>
            <person name="Emerson J.B."/>
            <person name="Anantharaman K."/>
            <person name="Thomas B.C."/>
            <person name="Malmstrom R."/>
            <person name="Stieglmeier M."/>
            <person name="Klingl A."/>
            <person name="Woyke T."/>
            <person name="Ryan C.M."/>
            <person name="Banfield J.F."/>
        </authorList>
    </citation>
    <scope>NUCLEOTIDE SEQUENCE [LARGE SCALE GENOMIC DNA]</scope>
</reference>
<evidence type="ECO:0000313" key="12">
    <source>
        <dbReference type="Proteomes" id="UP000229753"/>
    </source>
</evidence>
<dbReference type="Pfam" id="PF00085">
    <property type="entry name" value="Thioredoxin"/>
    <property type="match status" value="1"/>
</dbReference>
<dbReference type="InterPro" id="IPR005746">
    <property type="entry name" value="Thioredoxin"/>
</dbReference>
<gene>
    <name evidence="11" type="primary">trxA</name>
    <name evidence="11" type="ORF">COY29_01470</name>
</gene>
<dbReference type="CDD" id="cd02947">
    <property type="entry name" value="TRX_family"/>
    <property type="match status" value="1"/>
</dbReference>
<evidence type="ECO:0000256" key="8">
    <source>
        <dbReference type="PIRSR" id="PIRSR000077-1"/>
    </source>
</evidence>
<keyword evidence="2" id="KW-0813">Transport</keyword>
<dbReference type="PRINTS" id="PR00421">
    <property type="entry name" value="THIOREDOXIN"/>
</dbReference>
<comment type="caution">
    <text evidence="11">The sequence shown here is derived from an EMBL/GenBank/DDBJ whole genome shotgun (WGS) entry which is preliminary data.</text>
</comment>
<evidence type="ECO:0000259" key="10">
    <source>
        <dbReference type="PROSITE" id="PS51352"/>
    </source>
</evidence>
<evidence type="ECO:0000313" key="11">
    <source>
        <dbReference type="EMBL" id="PIZ49599.1"/>
    </source>
</evidence>
<evidence type="ECO:0000256" key="4">
    <source>
        <dbReference type="ARBA" id="ARBA00023157"/>
    </source>
</evidence>
<feature type="site" description="Contributes to redox potential value" evidence="8">
    <location>
        <position position="32"/>
    </location>
</feature>
<name>A0A2M7TNL8_9BACT</name>
<evidence type="ECO:0000256" key="1">
    <source>
        <dbReference type="ARBA" id="ARBA00008987"/>
    </source>
</evidence>
<dbReference type="GO" id="GO:0015035">
    <property type="term" value="F:protein-disulfide reductase activity"/>
    <property type="evidence" value="ECO:0007669"/>
    <property type="project" value="UniProtKB-UniRule"/>
</dbReference>
<evidence type="ECO:0000256" key="6">
    <source>
        <dbReference type="NCBIfam" id="TIGR01068"/>
    </source>
</evidence>
<protein>
    <recommendedName>
        <fullName evidence="6 7">Thioredoxin</fullName>
    </recommendedName>
</protein>
<feature type="active site" description="Nucleophile" evidence="8">
    <location>
        <position position="31"/>
    </location>
</feature>